<dbReference type="InterPro" id="IPR012337">
    <property type="entry name" value="RNaseH-like_sf"/>
</dbReference>
<evidence type="ECO:0000313" key="2">
    <source>
        <dbReference type="EMBL" id="MBA0830273.1"/>
    </source>
</evidence>
<dbReference type="EMBL" id="JABFAE010000006">
    <property type="protein sequence ID" value="MBA0830273.1"/>
    <property type="molecule type" value="Genomic_DNA"/>
</dbReference>
<accession>A0A7J9J846</accession>
<dbReference type="InterPro" id="IPR002156">
    <property type="entry name" value="RNaseH_domain"/>
</dbReference>
<evidence type="ECO:0000259" key="1">
    <source>
        <dbReference type="Pfam" id="PF13456"/>
    </source>
</evidence>
<organism evidence="2 3">
    <name type="scientific">Gossypium armourianum</name>
    <dbReference type="NCBI Taxonomy" id="34283"/>
    <lineage>
        <taxon>Eukaryota</taxon>
        <taxon>Viridiplantae</taxon>
        <taxon>Streptophyta</taxon>
        <taxon>Embryophyta</taxon>
        <taxon>Tracheophyta</taxon>
        <taxon>Spermatophyta</taxon>
        <taxon>Magnoliopsida</taxon>
        <taxon>eudicotyledons</taxon>
        <taxon>Gunneridae</taxon>
        <taxon>Pentapetalae</taxon>
        <taxon>rosids</taxon>
        <taxon>malvids</taxon>
        <taxon>Malvales</taxon>
        <taxon>Malvaceae</taxon>
        <taxon>Malvoideae</taxon>
        <taxon>Gossypium</taxon>
    </lineage>
</organism>
<dbReference type="InterPro" id="IPR036397">
    <property type="entry name" value="RNaseH_sf"/>
</dbReference>
<proteinExistence type="predicted"/>
<feature type="non-terminal residue" evidence="2">
    <location>
        <position position="107"/>
    </location>
</feature>
<dbReference type="InterPro" id="IPR053151">
    <property type="entry name" value="RNase_H-like"/>
</dbReference>
<dbReference type="CDD" id="cd06222">
    <property type="entry name" value="RNase_H_like"/>
    <property type="match status" value="1"/>
</dbReference>
<dbReference type="InterPro" id="IPR044730">
    <property type="entry name" value="RNase_H-like_dom_plant"/>
</dbReference>
<reference evidence="2 3" key="1">
    <citation type="journal article" date="2019" name="Genome Biol. Evol.">
        <title>Insights into the evolution of the New World diploid cottons (Gossypium, subgenus Houzingenia) based on genome sequencing.</title>
        <authorList>
            <person name="Grover C.E."/>
            <person name="Arick M.A. 2nd"/>
            <person name="Thrash A."/>
            <person name="Conover J.L."/>
            <person name="Sanders W.S."/>
            <person name="Peterson D.G."/>
            <person name="Frelichowski J.E."/>
            <person name="Scheffler J.A."/>
            <person name="Scheffler B.E."/>
            <person name="Wendel J.F."/>
        </authorList>
    </citation>
    <scope>NUCLEOTIDE SEQUENCE [LARGE SCALE GENOMIC DNA]</scope>
    <source>
        <strain evidence="2">6</strain>
        <tissue evidence="2">Leaf</tissue>
    </source>
</reference>
<dbReference type="Proteomes" id="UP000593575">
    <property type="component" value="Unassembled WGS sequence"/>
</dbReference>
<dbReference type="PANTHER" id="PTHR47723">
    <property type="entry name" value="OS05G0353850 PROTEIN"/>
    <property type="match status" value="1"/>
</dbReference>
<dbReference type="GO" id="GO:0004523">
    <property type="term" value="F:RNA-DNA hybrid ribonuclease activity"/>
    <property type="evidence" value="ECO:0007669"/>
    <property type="project" value="InterPro"/>
</dbReference>
<keyword evidence="3" id="KW-1185">Reference proteome</keyword>
<dbReference type="AlphaFoldDB" id="A0A7J9J846"/>
<dbReference type="SUPFAM" id="SSF53098">
    <property type="entry name" value="Ribonuclease H-like"/>
    <property type="match status" value="1"/>
</dbReference>
<gene>
    <name evidence="2" type="ORF">Goarm_014816</name>
</gene>
<dbReference type="Gene3D" id="3.30.420.10">
    <property type="entry name" value="Ribonuclease H-like superfamily/Ribonuclease H"/>
    <property type="match status" value="1"/>
</dbReference>
<dbReference type="Pfam" id="PF13456">
    <property type="entry name" value="RVT_3"/>
    <property type="match status" value="1"/>
</dbReference>
<sequence length="107" mass="12332">MLIIYISHGDWLFGFCRNIGSCSAYEAELRGIVDGLTLVSQRGCRRVLVDSDNLSAINDTNRYNAVVRNCSIIRSITDICRRAWEIHFCHVPREANKATDFMFRQFQ</sequence>
<dbReference type="GO" id="GO:0003676">
    <property type="term" value="F:nucleic acid binding"/>
    <property type="evidence" value="ECO:0007669"/>
    <property type="project" value="InterPro"/>
</dbReference>
<feature type="domain" description="RNase H type-1" evidence="1">
    <location>
        <begin position="3"/>
        <end position="100"/>
    </location>
</feature>
<dbReference type="PANTHER" id="PTHR47723:SF19">
    <property type="entry name" value="POLYNUCLEOTIDYL TRANSFERASE, RIBONUCLEASE H-LIKE SUPERFAMILY PROTEIN"/>
    <property type="match status" value="1"/>
</dbReference>
<comment type="caution">
    <text evidence="2">The sequence shown here is derived from an EMBL/GenBank/DDBJ whole genome shotgun (WGS) entry which is preliminary data.</text>
</comment>
<name>A0A7J9J846_9ROSI</name>
<evidence type="ECO:0000313" key="3">
    <source>
        <dbReference type="Proteomes" id="UP000593575"/>
    </source>
</evidence>
<protein>
    <recommendedName>
        <fullName evidence="1">RNase H type-1 domain-containing protein</fullName>
    </recommendedName>
</protein>